<organism evidence="10">
    <name type="scientific">hydrothermal vent metagenome</name>
    <dbReference type="NCBI Taxonomy" id="652676"/>
    <lineage>
        <taxon>unclassified sequences</taxon>
        <taxon>metagenomes</taxon>
        <taxon>ecological metagenomes</taxon>
    </lineage>
</organism>
<dbReference type="AlphaFoldDB" id="A0A160TBM6"/>
<evidence type="ECO:0000256" key="6">
    <source>
        <dbReference type="ARBA" id="ARBA00023136"/>
    </source>
</evidence>
<feature type="transmembrane region" description="Helical" evidence="7">
    <location>
        <begin position="219"/>
        <end position="241"/>
    </location>
</feature>
<evidence type="ECO:0000256" key="3">
    <source>
        <dbReference type="ARBA" id="ARBA00022519"/>
    </source>
</evidence>
<evidence type="ECO:0000256" key="7">
    <source>
        <dbReference type="SAM" id="Phobius"/>
    </source>
</evidence>
<accession>A0A160TBM6</accession>
<proteinExistence type="predicted"/>
<protein>
    <submittedName>
        <fullName evidence="10">GlpG protein (Membrane protein of glp regulon)</fullName>
    </submittedName>
</protein>
<dbReference type="GO" id="GO:0004252">
    <property type="term" value="F:serine-type endopeptidase activity"/>
    <property type="evidence" value="ECO:0007669"/>
    <property type="project" value="InterPro"/>
</dbReference>
<dbReference type="InterPro" id="IPR022764">
    <property type="entry name" value="Peptidase_S54_rhomboid_dom"/>
</dbReference>
<keyword evidence="2" id="KW-1003">Cell membrane</keyword>
<keyword evidence="5 7" id="KW-1133">Transmembrane helix</keyword>
<feature type="transmembrane region" description="Helical" evidence="7">
    <location>
        <begin position="142"/>
        <end position="161"/>
    </location>
</feature>
<keyword evidence="4 7" id="KW-0812">Transmembrane</keyword>
<gene>
    <name evidence="10" type="ORF">MGWOODY_Tha780</name>
</gene>
<comment type="subcellular location">
    <subcellularLocation>
        <location evidence="1">Membrane</location>
        <topology evidence="1">Multi-pass membrane protein</topology>
    </subcellularLocation>
</comment>
<feature type="transmembrane region" description="Helical" evidence="7">
    <location>
        <begin position="75"/>
        <end position="102"/>
    </location>
</feature>
<dbReference type="Gene3D" id="3.30.70.2080">
    <property type="match status" value="1"/>
</dbReference>
<dbReference type="InterPro" id="IPR031976">
    <property type="entry name" value="NRho"/>
</dbReference>
<dbReference type="InterPro" id="IPR038244">
    <property type="entry name" value="NRho_sf"/>
</dbReference>
<dbReference type="EMBL" id="CZQC01000036">
    <property type="protein sequence ID" value="CUS41221.1"/>
    <property type="molecule type" value="Genomic_DNA"/>
</dbReference>
<dbReference type="Gene3D" id="1.20.1540.10">
    <property type="entry name" value="Rhomboid-like"/>
    <property type="match status" value="1"/>
</dbReference>
<feature type="transmembrane region" description="Helical" evidence="7">
    <location>
        <begin position="247"/>
        <end position="270"/>
    </location>
</feature>
<feature type="domain" description="Rhomboid protease N-terminal" evidence="9">
    <location>
        <begin position="1"/>
        <end position="68"/>
    </location>
</feature>
<evidence type="ECO:0000256" key="2">
    <source>
        <dbReference type="ARBA" id="ARBA00022475"/>
    </source>
</evidence>
<evidence type="ECO:0000256" key="5">
    <source>
        <dbReference type="ARBA" id="ARBA00022989"/>
    </source>
</evidence>
<dbReference type="InterPro" id="IPR035952">
    <property type="entry name" value="Rhomboid-like_sf"/>
</dbReference>
<feature type="transmembrane region" description="Helical" evidence="7">
    <location>
        <begin position="170"/>
        <end position="189"/>
    </location>
</feature>
<feature type="domain" description="Peptidase S54 rhomboid" evidence="8">
    <location>
        <begin position="134"/>
        <end position="269"/>
    </location>
</feature>
<dbReference type="Pfam" id="PF16733">
    <property type="entry name" value="NRho"/>
    <property type="match status" value="1"/>
</dbReference>
<evidence type="ECO:0000313" key="10">
    <source>
        <dbReference type="EMBL" id="CUS41221.1"/>
    </source>
</evidence>
<evidence type="ECO:0000259" key="8">
    <source>
        <dbReference type="Pfam" id="PF01694"/>
    </source>
</evidence>
<dbReference type="PANTHER" id="PTHR43066">
    <property type="entry name" value="RHOMBOID-RELATED PROTEIN"/>
    <property type="match status" value="1"/>
</dbReference>
<sequence>MEPLLILKAPLGLDLSPVTQRLWADKIVHRVIEIEGEQCLFIADPQQFPLVKGFIDDWHNGVYVEESKESVSVSIFAGVMSAVQTPVTLALVILLPLVYLAMQFSPFWHEWVSAGQTLWPEQRYALASYVDMGLWSLWRPTLLHFSLLHLLNNTFWCWVLGRALERRGEWIALIALIAVCGLAGNILQWWYQGPAFGGISGVVYGLVGWVGLRQRRYQIAYGIPPALMTVMVVIMAVTIAAETIEPGLTGIANGGHLGGLLAGLMLGWLWPVKKRGKHDA</sequence>
<evidence type="ECO:0000256" key="1">
    <source>
        <dbReference type="ARBA" id="ARBA00004141"/>
    </source>
</evidence>
<dbReference type="SUPFAM" id="SSF144091">
    <property type="entry name" value="Rhomboid-like"/>
    <property type="match status" value="1"/>
</dbReference>
<feature type="transmembrane region" description="Helical" evidence="7">
    <location>
        <begin position="195"/>
        <end position="212"/>
    </location>
</feature>
<dbReference type="PANTHER" id="PTHR43066:SF26">
    <property type="entry name" value="RHOMBOID PROTEASE GLPG"/>
    <property type="match status" value="1"/>
</dbReference>
<keyword evidence="6 7" id="KW-0472">Membrane</keyword>
<name>A0A160TBM6_9ZZZZ</name>
<keyword evidence="3" id="KW-0997">Cell inner membrane</keyword>
<reference evidence="10" key="1">
    <citation type="submission" date="2015-10" db="EMBL/GenBank/DDBJ databases">
        <authorList>
            <person name="Gilbert D.G."/>
        </authorList>
    </citation>
    <scope>NUCLEOTIDE SEQUENCE</scope>
</reference>
<evidence type="ECO:0000259" key="9">
    <source>
        <dbReference type="Pfam" id="PF16733"/>
    </source>
</evidence>
<evidence type="ECO:0000256" key="4">
    <source>
        <dbReference type="ARBA" id="ARBA00022692"/>
    </source>
</evidence>
<dbReference type="GO" id="GO:0016020">
    <property type="term" value="C:membrane"/>
    <property type="evidence" value="ECO:0007669"/>
    <property type="project" value="UniProtKB-SubCell"/>
</dbReference>
<dbReference type="Pfam" id="PF01694">
    <property type="entry name" value="Rhomboid"/>
    <property type="match status" value="1"/>
</dbReference>